<keyword evidence="8" id="KW-1185">Reference proteome</keyword>
<evidence type="ECO:0000313" key="7">
    <source>
        <dbReference type="EMBL" id="QGK69812.1"/>
    </source>
</evidence>
<accession>A0A5Q3Q5R7</accession>
<dbReference type="PRINTS" id="PR00107">
    <property type="entry name" value="PHOSPHOCPHPR"/>
</dbReference>
<dbReference type="CDD" id="cd00367">
    <property type="entry name" value="PTS-HPr_like"/>
    <property type="match status" value="1"/>
</dbReference>
<dbReference type="KEGG" id="sace:GIY23_10030"/>
<dbReference type="PANTHER" id="PTHR33705">
    <property type="entry name" value="PHOSPHOCARRIER PROTEIN HPR"/>
    <property type="match status" value="1"/>
</dbReference>
<reference evidence="8" key="1">
    <citation type="submission" date="2019-11" db="EMBL/GenBank/DDBJ databases">
        <title>The complete genome sequence of Saccharopolyspora sp. E2A.</title>
        <authorList>
            <person name="Zhang G."/>
        </authorList>
    </citation>
    <scope>NUCLEOTIDE SEQUENCE [LARGE SCALE GENOMIC DNA]</scope>
    <source>
        <strain evidence="8">E2A</strain>
    </source>
</reference>
<keyword evidence="4" id="KW-0963">Cytoplasm</keyword>
<dbReference type="PANTHER" id="PTHR33705:SF2">
    <property type="entry name" value="PHOSPHOCARRIER PROTEIN NPR"/>
    <property type="match status" value="1"/>
</dbReference>
<dbReference type="EMBL" id="CP045929">
    <property type="protein sequence ID" value="QGK69812.1"/>
    <property type="molecule type" value="Genomic_DNA"/>
</dbReference>
<evidence type="ECO:0000256" key="3">
    <source>
        <dbReference type="ARBA" id="ARBA00020422"/>
    </source>
</evidence>
<dbReference type="NCBIfam" id="TIGR01003">
    <property type="entry name" value="PTS_HPr_family"/>
    <property type="match status" value="1"/>
</dbReference>
<protein>
    <recommendedName>
        <fullName evidence="3">Phosphocarrier protein HPr</fullName>
    </recommendedName>
</protein>
<proteinExistence type="predicted"/>
<dbReference type="Proteomes" id="UP000371041">
    <property type="component" value="Chromosome"/>
</dbReference>
<keyword evidence="5" id="KW-0598">Phosphotransferase system</keyword>
<dbReference type="RefSeq" id="WP_154076405.1">
    <property type="nucleotide sequence ID" value="NZ_CP045929.1"/>
</dbReference>
<evidence type="ECO:0000256" key="2">
    <source>
        <dbReference type="ARBA" id="ARBA00004496"/>
    </source>
</evidence>
<gene>
    <name evidence="7" type="ORF">GIY23_10030</name>
</gene>
<dbReference type="GO" id="GO:0009401">
    <property type="term" value="P:phosphoenolpyruvate-dependent sugar phosphotransferase system"/>
    <property type="evidence" value="ECO:0007669"/>
    <property type="project" value="UniProtKB-KW"/>
</dbReference>
<dbReference type="InterPro" id="IPR001020">
    <property type="entry name" value="PTS_HPr_His_P_site"/>
</dbReference>
<sequence>MEHRRAVIASTVGLHARPAAVLARTAGNQPVAVHIAKVADGAAGDPVDASSVLGLMALGVRHGEVVELSADGTEAAAVLDTLVELLEENLDQPQPA</sequence>
<evidence type="ECO:0000313" key="8">
    <source>
        <dbReference type="Proteomes" id="UP000371041"/>
    </source>
</evidence>
<dbReference type="Gene3D" id="3.30.1340.10">
    <property type="entry name" value="HPr-like"/>
    <property type="match status" value="1"/>
</dbReference>
<evidence type="ECO:0000256" key="4">
    <source>
        <dbReference type="ARBA" id="ARBA00022490"/>
    </source>
</evidence>
<comment type="function">
    <text evidence="1">General (non sugar-specific) component of the phosphoenolpyruvate-dependent sugar phosphotransferase system (sugar PTS). This major carbohydrate active-transport system catalyzes the phosphorylation of incoming sugar substrates concomitantly with their translocation across the cell membrane. The phosphoryl group from phosphoenolpyruvate (PEP) is transferred to the phosphoryl carrier protein HPr by enzyme I. Phospho-HPr then transfers it to the PTS EIIA domain.</text>
</comment>
<dbReference type="InterPro" id="IPR035895">
    <property type="entry name" value="HPr-like_sf"/>
</dbReference>
<dbReference type="PROSITE" id="PS51350">
    <property type="entry name" value="PTS_HPR_DOM"/>
    <property type="match status" value="1"/>
</dbReference>
<name>A0A5Q3Q5R7_9PSEU</name>
<feature type="domain" description="HPr" evidence="6">
    <location>
        <begin position="1"/>
        <end position="93"/>
    </location>
</feature>
<dbReference type="PROSITE" id="PS00369">
    <property type="entry name" value="PTS_HPR_HIS"/>
    <property type="match status" value="1"/>
</dbReference>
<dbReference type="AlphaFoldDB" id="A0A5Q3Q5R7"/>
<dbReference type="GO" id="GO:0005737">
    <property type="term" value="C:cytoplasm"/>
    <property type="evidence" value="ECO:0007669"/>
    <property type="project" value="UniProtKB-SubCell"/>
</dbReference>
<dbReference type="SUPFAM" id="SSF55594">
    <property type="entry name" value="HPr-like"/>
    <property type="match status" value="1"/>
</dbReference>
<dbReference type="InterPro" id="IPR000032">
    <property type="entry name" value="HPr-like"/>
</dbReference>
<evidence type="ECO:0000256" key="5">
    <source>
        <dbReference type="ARBA" id="ARBA00022683"/>
    </source>
</evidence>
<comment type="subcellular location">
    <subcellularLocation>
        <location evidence="2">Cytoplasm</location>
    </subcellularLocation>
</comment>
<organism evidence="7 8">
    <name type="scientific">Allosaccharopolyspora coralli</name>
    <dbReference type="NCBI Taxonomy" id="2665642"/>
    <lineage>
        <taxon>Bacteria</taxon>
        <taxon>Bacillati</taxon>
        <taxon>Actinomycetota</taxon>
        <taxon>Actinomycetes</taxon>
        <taxon>Pseudonocardiales</taxon>
        <taxon>Pseudonocardiaceae</taxon>
        <taxon>Allosaccharopolyspora</taxon>
    </lineage>
</organism>
<dbReference type="InterPro" id="IPR050399">
    <property type="entry name" value="HPr"/>
</dbReference>
<dbReference type="Pfam" id="PF00381">
    <property type="entry name" value="PTS-HPr"/>
    <property type="match status" value="1"/>
</dbReference>
<evidence type="ECO:0000256" key="1">
    <source>
        <dbReference type="ARBA" id="ARBA00003681"/>
    </source>
</evidence>
<evidence type="ECO:0000259" key="6">
    <source>
        <dbReference type="PROSITE" id="PS51350"/>
    </source>
</evidence>